<dbReference type="Gene3D" id="3.40.50.1000">
    <property type="entry name" value="HAD superfamily/HAD-like"/>
    <property type="match status" value="1"/>
</dbReference>
<dbReference type="EMBL" id="JBHSEI010000007">
    <property type="protein sequence ID" value="MFC4638909.1"/>
    <property type="molecule type" value="Genomic_DNA"/>
</dbReference>
<proteinExistence type="predicted"/>
<keyword evidence="2" id="KW-1185">Reference proteome</keyword>
<keyword evidence="1" id="KW-0378">Hydrolase</keyword>
<dbReference type="RefSeq" id="WP_380061911.1">
    <property type="nucleotide sequence ID" value="NZ_JBHSEI010000007.1"/>
</dbReference>
<evidence type="ECO:0000313" key="1">
    <source>
        <dbReference type="EMBL" id="MFC4638909.1"/>
    </source>
</evidence>
<comment type="caution">
    <text evidence="1">The sequence shown here is derived from an EMBL/GenBank/DDBJ whole genome shotgun (WGS) entry which is preliminary data.</text>
</comment>
<dbReference type="SFLD" id="SFLDS00003">
    <property type="entry name" value="Haloacid_Dehalogenase"/>
    <property type="match status" value="1"/>
</dbReference>
<dbReference type="InterPro" id="IPR006439">
    <property type="entry name" value="HAD-SF_hydro_IA"/>
</dbReference>
<reference evidence="2" key="1">
    <citation type="journal article" date="2019" name="Int. J. Syst. Evol. Microbiol.">
        <title>The Global Catalogue of Microorganisms (GCM) 10K type strain sequencing project: providing services to taxonomists for standard genome sequencing and annotation.</title>
        <authorList>
            <consortium name="The Broad Institute Genomics Platform"/>
            <consortium name="The Broad Institute Genome Sequencing Center for Infectious Disease"/>
            <person name="Wu L."/>
            <person name="Ma J."/>
        </authorList>
    </citation>
    <scope>NUCLEOTIDE SEQUENCE [LARGE SCALE GENOMIC DNA]</scope>
    <source>
        <strain evidence="2">CCUG 55995</strain>
    </source>
</reference>
<gene>
    <name evidence="1" type="ORF">ACFO0D_11235</name>
</gene>
<evidence type="ECO:0000313" key="2">
    <source>
        <dbReference type="Proteomes" id="UP001595952"/>
    </source>
</evidence>
<sequence>MHPDTHVLLLDVDGVLVNAPEWFGVRLLREAPEVTREFFHTAFRSASTGQSDLREHLPAFLAGLGRSQTPDEFLTEWLVSEHHPEPALLAEVSRLRAAGWQTHLATNQEAHRLRYLLNDMGLGKVVGGTFASCEVGHRKPSPEYYAEVTRRLHLPPEQIVFWDDAPENVTAARDFGWQAHLYTGLDDFVRVMGA</sequence>
<name>A0ABV9I9B2_9DEIO</name>
<dbReference type="SUPFAM" id="SSF56784">
    <property type="entry name" value="HAD-like"/>
    <property type="match status" value="1"/>
</dbReference>
<dbReference type="NCBIfam" id="TIGR01509">
    <property type="entry name" value="HAD-SF-IA-v3"/>
    <property type="match status" value="1"/>
</dbReference>
<accession>A0ABV9I9B2</accession>
<dbReference type="Proteomes" id="UP001595952">
    <property type="component" value="Unassembled WGS sequence"/>
</dbReference>
<dbReference type="SFLD" id="SFLDG01129">
    <property type="entry name" value="C1.5:_HAD__Beta-PGM__Phosphata"/>
    <property type="match status" value="1"/>
</dbReference>
<dbReference type="InterPro" id="IPR036412">
    <property type="entry name" value="HAD-like_sf"/>
</dbReference>
<dbReference type="CDD" id="cd02603">
    <property type="entry name" value="HAD_sEH-N_like"/>
    <property type="match status" value="1"/>
</dbReference>
<dbReference type="Pfam" id="PF00702">
    <property type="entry name" value="Hydrolase"/>
    <property type="match status" value="1"/>
</dbReference>
<dbReference type="InterPro" id="IPR023214">
    <property type="entry name" value="HAD_sf"/>
</dbReference>
<dbReference type="PANTHER" id="PTHR43611:SF3">
    <property type="entry name" value="FLAVIN MONONUCLEOTIDE HYDROLASE 1, CHLOROPLATIC"/>
    <property type="match status" value="1"/>
</dbReference>
<dbReference type="GO" id="GO:0016787">
    <property type="term" value="F:hydrolase activity"/>
    <property type="evidence" value="ECO:0007669"/>
    <property type="project" value="UniProtKB-KW"/>
</dbReference>
<dbReference type="PANTHER" id="PTHR43611">
    <property type="entry name" value="ALPHA-D-GLUCOSE 1-PHOSPHATE PHOSPHATASE"/>
    <property type="match status" value="1"/>
</dbReference>
<protein>
    <submittedName>
        <fullName evidence="1">HAD family hydrolase</fullName>
    </submittedName>
</protein>
<organism evidence="1 2">
    <name type="scientific">Deinococcus hohokamensis</name>
    <dbReference type="NCBI Taxonomy" id="309883"/>
    <lineage>
        <taxon>Bacteria</taxon>
        <taxon>Thermotogati</taxon>
        <taxon>Deinococcota</taxon>
        <taxon>Deinococci</taxon>
        <taxon>Deinococcales</taxon>
        <taxon>Deinococcaceae</taxon>
        <taxon>Deinococcus</taxon>
    </lineage>
</organism>